<organism evidence="1 2">
    <name type="scientific">Acrocarpospora corrugata</name>
    <dbReference type="NCBI Taxonomy" id="35763"/>
    <lineage>
        <taxon>Bacteria</taxon>
        <taxon>Bacillati</taxon>
        <taxon>Actinomycetota</taxon>
        <taxon>Actinomycetes</taxon>
        <taxon>Streptosporangiales</taxon>
        <taxon>Streptosporangiaceae</taxon>
        <taxon>Acrocarpospora</taxon>
    </lineage>
</organism>
<dbReference type="EMBL" id="BLAD01000068">
    <property type="protein sequence ID" value="GES03402.1"/>
    <property type="molecule type" value="Genomic_DNA"/>
</dbReference>
<proteinExistence type="predicted"/>
<dbReference type="Proteomes" id="UP000334990">
    <property type="component" value="Unassembled WGS sequence"/>
</dbReference>
<evidence type="ECO:0008006" key="3">
    <source>
        <dbReference type="Google" id="ProtNLM"/>
    </source>
</evidence>
<evidence type="ECO:0000313" key="2">
    <source>
        <dbReference type="Proteomes" id="UP000334990"/>
    </source>
</evidence>
<name>A0A5M3W5U0_9ACTN</name>
<accession>A0A5M3W5U0</accession>
<reference evidence="1 2" key="1">
    <citation type="submission" date="2019-10" db="EMBL/GenBank/DDBJ databases">
        <title>Whole genome shotgun sequence of Acrocarpospora corrugata NBRC 13972.</title>
        <authorList>
            <person name="Ichikawa N."/>
            <person name="Kimura A."/>
            <person name="Kitahashi Y."/>
            <person name="Komaki H."/>
            <person name="Oguchi A."/>
        </authorList>
    </citation>
    <scope>NUCLEOTIDE SEQUENCE [LARGE SCALE GENOMIC DNA]</scope>
    <source>
        <strain evidence="1 2">NBRC 13972</strain>
    </source>
</reference>
<dbReference type="OrthoDB" id="8441577at2"/>
<evidence type="ECO:0000313" key="1">
    <source>
        <dbReference type="EMBL" id="GES03402.1"/>
    </source>
</evidence>
<sequence length="179" mass="19784">MSTRHIHRLAARPHRLIGEALQGLIVSELLAPGRRLLIASPWISDVPLLDNRGGRFSVLDTAWGTRVIRLSAILRTLLARQTSVYLHCGPGAAQTRFVERLQDVARRDGTEALFHPRQSTHDPDTVLDHEKAIGGDDWIVHGSMNLTYRGVEINGELVTVSTDPAHVATVTTELMSLFT</sequence>
<dbReference type="RefSeq" id="WP_155339567.1">
    <property type="nucleotide sequence ID" value="NZ_BAAABN010000068.1"/>
</dbReference>
<gene>
    <name evidence="1" type="ORF">Acor_54680</name>
</gene>
<dbReference type="AlphaFoldDB" id="A0A5M3W5U0"/>
<protein>
    <recommendedName>
        <fullName evidence="3">Phospholipase D-like domain-containing protein</fullName>
    </recommendedName>
</protein>
<dbReference type="SUPFAM" id="SSF56024">
    <property type="entry name" value="Phospholipase D/nuclease"/>
    <property type="match status" value="1"/>
</dbReference>
<dbReference type="Gene3D" id="3.30.870.10">
    <property type="entry name" value="Endonuclease Chain A"/>
    <property type="match status" value="1"/>
</dbReference>
<comment type="caution">
    <text evidence="1">The sequence shown here is derived from an EMBL/GenBank/DDBJ whole genome shotgun (WGS) entry which is preliminary data.</text>
</comment>
<keyword evidence="2" id="KW-1185">Reference proteome</keyword>
<dbReference type="NCBIfam" id="NF041068">
    <property type="entry name" value="DpdK"/>
    <property type="match status" value="1"/>
</dbReference>